<proteinExistence type="predicted"/>
<protein>
    <submittedName>
        <fullName evidence="2">Uncharacterized protein</fullName>
    </submittedName>
</protein>
<dbReference type="GeneTree" id="ENSGT00610000087424"/>
<evidence type="ECO:0000313" key="3">
    <source>
        <dbReference type="Proteomes" id="UP000264820"/>
    </source>
</evidence>
<keyword evidence="1" id="KW-0732">Signal</keyword>
<feature type="chain" id="PRO_5018623011" evidence="1">
    <location>
        <begin position="21"/>
        <end position="81"/>
    </location>
</feature>
<feature type="signal peptide" evidence="1">
    <location>
        <begin position="1"/>
        <end position="20"/>
    </location>
</feature>
<sequence length="81" mass="9394">MKLYLAVAVLLLALIAYADAQEETFEEKLSRYGDQVAQVFRNMAENTKESLNNIRNSQMANTQKQTHNLTWRDTRMLTVEN</sequence>
<name>A0A3Q2XNM7_HIPCM</name>
<reference evidence="2" key="1">
    <citation type="submission" date="2025-08" db="UniProtKB">
        <authorList>
            <consortium name="Ensembl"/>
        </authorList>
    </citation>
    <scope>IDENTIFICATION</scope>
</reference>
<dbReference type="Proteomes" id="UP000264820">
    <property type="component" value="Unplaced"/>
</dbReference>
<reference evidence="2" key="2">
    <citation type="submission" date="2025-09" db="UniProtKB">
        <authorList>
            <consortium name="Ensembl"/>
        </authorList>
    </citation>
    <scope>IDENTIFICATION</scope>
</reference>
<dbReference type="STRING" id="109280.ENSHCOP00000006293"/>
<accession>A0A3Q2XNM7</accession>
<dbReference type="AlphaFoldDB" id="A0A3Q2XNM7"/>
<organism evidence="2 3">
    <name type="scientific">Hippocampus comes</name>
    <name type="common">Tiger tail seahorse</name>
    <dbReference type="NCBI Taxonomy" id="109280"/>
    <lineage>
        <taxon>Eukaryota</taxon>
        <taxon>Metazoa</taxon>
        <taxon>Chordata</taxon>
        <taxon>Craniata</taxon>
        <taxon>Vertebrata</taxon>
        <taxon>Euteleostomi</taxon>
        <taxon>Actinopterygii</taxon>
        <taxon>Neopterygii</taxon>
        <taxon>Teleostei</taxon>
        <taxon>Neoteleostei</taxon>
        <taxon>Acanthomorphata</taxon>
        <taxon>Syngnathiaria</taxon>
        <taxon>Syngnathiformes</taxon>
        <taxon>Syngnathoidei</taxon>
        <taxon>Syngnathidae</taxon>
        <taxon>Hippocampus</taxon>
    </lineage>
</organism>
<keyword evidence="3" id="KW-1185">Reference proteome</keyword>
<evidence type="ECO:0000313" key="2">
    <source>
        <dbReference type="Ensembl" id="ENSHCOP00000006293.1"/>
    </source>
</evidence>
<evidence type="ECO:0000256" key="1">
    <source>
        <dbReference type="SAM" id="SignalP"/>
    </source>
</evidence>
<dbReference type="OMA" id="CAEAQDE"/>
<dbReference type="Ensembl" id="ENSHCOT00000003909.1">
    <property type="protein sequence ID" value="ENSHCOP00000006293.1"/>
    <property type="gene ID" value="ENSHCOG00000008072.1"/>
</dbReference>